<keyword evidence="7" id="KW-0129">CBS domain</keyword>
<gene>
    <name evidence="10" type="ORF">A6E14_09765</name>
</gene>
<dbReference type="PANTHER" id="PTHR30520:SF6">
    <property type="entry name" value="FORMATE_NITRATE FAMILY TRANSPORTER (EUROFUNG)"/>
    <property type="match status" value="1"/>
</dbReference>
<feature type="transmembrane region" description="Helical" evidence="8">
    <location>
        <begin position="181"/>
        <end position="213"/>
    </location>
</feature>
<dbReference type="Pfam" id="PF01226">
    <property type="entry name" value="Form_Nir_trans"/>
    <property type="match status" value="1"/>
</dbReference>
<dbReference type="GO" id="GO:0015499">
    <property type="term" value="F:formate transmembrane transporter activity"/>
    <property type="evidence" value="ECO:0007669"/>
    <property type="project" value="UniProtKB-UniRule"/>
</dbReference>
<dbReference type="InterPro" id="IPR024002">
    <property type="entry name" value="For/NO2_transpt_CS"/>
</dbReference>
<evidence type="ECO:0000256" key="2">
    <source>
        <dbReference type="ARBA" id="ARBA00022692"/>
    </source>
</evidence>
<dbReference type="InterPro" id="IPR023999">
    <property type="entry name" value="Formate_transptr_FocA"/>
</dbReference>
<dbReference type="InterPro" id="IPR023271">
    <property type="entry name" value="Aquaporin-like"/>
</dbReference>
<dbReference type="NCBIfam" id="TIGR00790">
    <property type="entry name" value="fnt"/>
    <property type="match status" value="1"/>
</dbReference>
<evidence type="ECO:0000256" key="7">
    <source>
        <dbReference type="PROSITE-ProRule" id="PRU00703"/>
    </source>
</evidence>
<evidence type="ECO:0000256" key="5">
    <source>
        <dbReference type="ARBA" id="ARBA00049660"/>
    </source>
</evidence>
<evidence type="ECO:0000256" key="4">
    <source>
        <dbReference type="ARBA" id="ARBA00023136"/>
    </source>
</evidence>
<feature type="transmembrane region" description="Helical" evidence="8">
    <location>
        <begin position="146"/>
        <end position="169"/>
    </location>
</feature>
<dbReference type="Gene3D" id="1.20.1080.10">
    <property type="entry name" value="Glycerol uptake facilitator protein"/>
    <property type="match status" value="1"/>
</dbReference>
<reference evidence="11" key="1">
    <citation type="submission" date="2016-06" db="EMBL/GenBank/DDBJ databases">
        <authorList>
            <person name="Hehemann J.-H."/>
            <person name="Arevalo P."/>
            <person name="Datta M.S."/>
            <person name="Polz M.F."/>
        </authorList>
    </citation>
    <scope>NUCLEOTIDE SEQUENCE [LARGE SCALE GENOMIC DNA]</scope>
    <source>
        <strain evidence="11">9CSC122</strain>
    </source>
</reference>
<keyword evidence="2 8" id="KW-0812">Transmembrane</keyword>
<dbReference type="AlphaFoldDB" id="A0A1B9QZG0"/>
<dbReference type="Proteomes" id="UP000093173">
    <property type="component" value="Unassembled WGS sequence"/>
</dbReference>
<name>A0A1B9QZG0_9VIBR</name>
<evidence type="ECO:0000259" key="9">
    <source>
        <dbReference type="PROSITE" id="PS51371"/>
    </source>
</evidence>
<feature type="transmembrane region" description="Helical" evidence="8">
    <location>
        <begin position="59"/>
        <end position="82"/>
    </location>
</feature>
<protein>
    <recommendedName>
        <fullName evidence="6">Formate transporter FocA</fullName>
    </recommendedName>
</protein>
<feature type="domain" description="CBS" evidence="9">
    <location>
        <begin position="301"/>
        <end position="360"/>
    </location>
</feature>
<comment type="caution">
    <text evidence="10">The sequence shown here is derived from an EMBL/GenBank/DDBJ whole genome shotgun (WGS) entry which is preliminary data.</text>
</comment>
<comment type="similarity">
    <text evidence="5">Belongs to the FNT transporter (TC 1.A.16) family.</text>
</comment>
<accession>A0A1B9QZG0</accession>
<evidence type="ECO:0000256" key="8">
    <source>
        <dbReference type="SAM" id="Phobius"/>
    </source>
</evidence>
<sequence length="469" mass="50716">MMAEAEKFALSKAKKTDGMILGLSMMAGAFIGLAFVFYITVTTGSAAAGWGLSRFAGGVAFSMGLILIVLCGGELFTSSVLSSISWANKQITFTKMLSIWGKVYIGNLLGAMLVLLLVTAAGLYQLDGGQWGLNALSIAQHKLHHTPVQAFALGVLCNLLVCMAIWLTFCSANAMTKSILIVLPVSMFVSSGFEHSVANMFMVPLGIVLQNFAPDSFWLQIGATSSQYTDLNIYQFITANLIPVTLGNIVGGAVLVGLANWTIYRRPQLKAANLSTITTAATLDPVKKISFNNQLSVKEIMMPLPMTLSANMQTSVAIDLLLENNLDGAPVCDIEGRLVGFFSAHDVMVDLWCKDYVAASNQKVVDLMSRDVIAIQAHERLIDVAEFLCIDKDKLYPTSSAGIGTATHFSTLSLEQRAKSMKVARPQIIPVLEGEQFIGVISRHEILRALRPVYGESFILIKNDERGNA</sequence>
<dbReference type="Pfam" id="PF00571">
    <property type="entry name" value="CBS"/>
    <property type="match status" value="1"/>
</dbReference>
<dbReference type="InterPro" id="IPR046342">
    <property type="entry name" value="CBS_dom_sf"/>
</dbReference>
<keyword evidence="11" id="KW-1185">Reference proteome</keyword>
<keyword evidence="3 8" id="KW-1133">Transmembrane helix</keyword>
<proteinExistence type="inferred from homology"/>
<dbReference type="EMBL" id="MAJZ01000474">
    <property type="protein sequence ID" value="OCH76168.1"/>
    <property type="molecule type" value="Genomic_DNA"/>
</dbReference>
<dbReference type="SUPFAM" id="SSF54631">
    <property type="entry name" value="CBS-domain pair"/>
    <property type="match status" value="1"/>
</dbReference>
<dbReference type="PROSITE" id="PS51371">
    <property type="entry name" value="CBS"/>
    <property type="match status" value="1"/>
</dbReference>
<dbReference type="InterPro" id="IPR000292">
    <property type="entry name" value="For/NO2_transpt"/>
</dbReference>
<comment type="subcellular location">
    <subcellularLocation>
        <location evidence="1">Membrane</location>
        <topology evidence="1">Multi-pass membrane protein</topology>
    </subcellularLocation>
</comment>
<feature type="transmembrane region" description="Helical" evidence="8">
    <location>
        <begin position="20"/>
        <end position="39"/>
    </location>
</feature>
<dbReference type="GO" id="GO:0005886">
    <property type="term" value="C:plasma membrane"/>
    <property type="evidence" value="ECO:0007669"/>
    <property type="project" value="UniProtKB-UniRule"/>
</dbReference>
<dbReference type="InterPro" id="IPR000644">
    <property type="entry name" value="CBS_dom"/>
</dbReference>
<dbReference type="Gene3D" id="3.10.580.10">
    <property type="entry name" value="CBS-domain"/>
    <property type="match status" value="1"/>
</dbReference>
<evidence type="ECO:0000256" key="6">
    <source>
        <dbReference type="NCBIfam" id="TIGR04060"/>
    </source>
</evidence>
<evidence type="ECO:0000256" key="1">
    <source>
        <dbReference type="ARBA" id="ARBA00004141"/>
    </source>
</evidence>
<evidence type="ECO:0000256" key="3">
    <source>
        <dbReference type="ARBA" id="ARBA00022989"/>
    </source>
</evidence>
<dbReference type="PROSITE" id="PS01005">
    <property type="entry name" value="FORMATE_NITRITE_TP_1"/>
    <property type="match status" value="1"/>
</dbReference>
<dbReference type="PANTHER" id="PTHR30520">
    <property type="entry name" value="FORMATE TRANSPORTER-RELATED"/>
    <property type="match status" value="1"/>
</dbReference>
<feature type="transmembrane region" description="Helical" evidence="8">
    <location>
        <begin position="233"/>
        <end position="261"/>
    </location>
</feature>
<dbReference type="NCBIfam" id="TIGR04060">
    <property type="entry name" value="formate_focA"/>
    <property type="match status" value="1"/>
</dbReference>
<organism evidence="10 11">
    <name type="scientific">Vibrio genomosp. F10</name>
    <dbReference type="NCBI Taxonomy" id="723171"/>
    <lineage>
        <taxon>Bacteria</taxon>
        <taxon>Pseudomonadati</taxon>
        <taxon>Pseudomonadota</taxon>
        <taxon>Gammaproteobacteria</taxon>
        <taxon>Vibrionales</taxon>
        <taxon>Vibrionaceae</taxon>
        <taxon>Vibrio</taxon>
    </lineage>
</organism>
<evidence type="ECO:0000313" key="10">
    <source>
        <dbReference type="EMBL" id="OCH76168.1"/>
    </source>
</evidence>
<keyword evidence="4 8" id="KW-0472">Membrane</keyword>
<evidence type="ECO:0000313" key="11">
    <source>
        <dbReference type="Proteomes" id="UP000093173"/>
    </source>
</evidence>
<feature type="transmembrane region" description="Helical" evidence="8">
    <location>
        <begin position="103"/>
        <end position="126"/>
    </location>
</feature>